<evidence type="ECO:0000256" key="2">
    <source>
        <dbReference type="SAM" id="Phobius"/>
    </source>
</evidence>
<dbReference type="Proteomes" id="UP001597419">
    <property type="component" value="Unassembled WGS sequence"/>
</dbReference>
<reference evidence="4" key="1">
    <citation type="journal article" date="2019" name="Int. J. Syst. Evol. Microbiol.">
        <title>The Global Catalogue of Microorganisms (GCM) 10K type strain sequencing project: providing services to taxonomists for standard genome sequencing and annotation.</title>
        <authorList>
            <consortium name="The Broad Institute Genomics Platform"/>
            <consortium name="The Broad Institute Genome Sequencing Center for Infectious Disease"/>
            <person name="Wu L."/>
            <person name="Ma J."/>
        </authorList>
    </citation>
    <scope>NUCLEOTIDE SEQUENCE [LARGE SCALE GENOMIC DNA]</scope>
    <source>
        <strain evidence="4">CGMCC 4.7643</strain>
    </source>
</reference>
<protein>
    <recommendedName>
        <fullName evidence="5">DUF3093 domain-containing protein</fullName>
    </recommendedName>
</protein>
<evidence type="ECO:0000256" key="1">
    <source>
        <dbReference type="SAM" id="MobiDB-lite"/>
    </source>
</evidence>
<comment type="caution">
    <text evidence="3">The sequence shown here is derived from an EMBL/GenBank/DDBJ whole genome shotgun (WGS) entry which is preliminary data.</text>
</comment>
<keyword evidence="2" id="KW-0472">Membrane</keyword>
<feature type="transmembrane region" description="Helical" evidence="2">
    <location>
        <begin position="12"/>
        <end position="34"/>
    </location>
</feature>
<evidence type="ECO:0000313" key="3">
    <source>
        <dbReference type="EMBL" id="MFD2460430.1"/>
    </source>
</evidence>
<evidence type="ECO:0000313" key="4">
    <source>
        <dbReference type="Proteomes" id="UP001597419"/>
    </source>
</evidence>
<keyword evidence="2" id="KW-1133">Transmembrane helix</keyword>
<proteinExistence type="predicted"/>
<evidence type="ECO:0008006" key="5">
    <source>
        <dbReference type="Google" id="ProtNLM"/>
    </source>
</evidence>
<sequence>MSERVLYHEPGVGWIAVLWGPLFAVLGALSELVLGGPVHTFAWILAGVALCAITAPWVYARRRFLSLEVTTAGYRQGRETVAAADIAEVTEVGAPAGARVLGGGWAVPRKYEELPVKLADGTVVLAWARDASALRDALSRLTGRPSETTDTEDVDTRTVDTDSTGTGES</sequence>
<name>A0ABW5GHW1_9PSEU</name>
<dbReference type="EMBL" id="JBHUKU010000008">
    <property type="protein sequence ID" value="MFD2460430.1"/>
    <property type="molecule type" value="Genomic_DNA"/>
</dbReference>
<keyword evidence="4" id="KW-1185">Reference proteome</keyword>
<organism evidence="3 4">
    <name type="scientific">Amycolatopsis samaneae</name>
    <dbReference type="NCBI Taxonomy" id="664691"/>
    <lineage>
        <taxon>Bacteria</taxon>
        <taxon>Bacillati</taxon>
        <taxon>Actinomycetota</taxon>
        <taxon>Actinomycetes</taxon>
        <taxon>Pseudonocardiales</taxon>
        <taxon>Pseudonocardiaceae</taxon>
        <taxon>Amycolatopsis</taxon>
    </lineage>
</organism>
<gene>
    <name evidence="3" type="ORF">ACFSYJ_17615</name>
</gene>
<keyword evidence="2" id="KW-0812">Transmembrane</keyword>
<feature type="region of interest" description="Disordered" evidence="1">
    <location>
        <begin position="140"/>
        <end position="169"/>
    </location>
</feature>
<accession>A0ABW5GHW1</accession>
<dbReference type="RefSeq" id="WP_345397660.1">
    <property type="nucleotide sequence ID" value="NZ_BAABHG010000009.1"/>
</dbReference>
<feature type="transmembrane region" description="Helical" evidence="2">
    <location>
        <begin position="40"/>
        <end position="60"/>
    </location>
</feature>